<protein>
    <submittedName>
        <fullName evidence="3">SIS domain-containing protein</fullName>
    </submittedName>
</protein>
<dbReference type="PANTHER" id="PTHR10937:SF17">
    <property type="entry name" value="GLUCOSAMINE-FRUCTOSE-6-PHOSPHATE AMINOTRANSFERASE"/>
    <property type="match status" value="1"/>
</dbReference>
<evidence type="ECO:0000259" key="2">
    <source>
        <dbReference type="PROSITE" id="PS51464"/>
    </source>
</evidence>
<dbReference type="SUPFAM" id="SSF53697">
    <property type="entry name" value="SIS domain"/>
    <property type="match status" value="1"/>
</dbReference>
<dbReference type="EMBL" id="VUMR01000020">
    <property type="protein sequence ID" value="MSS56285.1"/>
    <property type="molecule type" value="Genomic_DNA"/>
</dbReference>
<dbReference type="CDD" id="cd05008">
    <property type="entry name" value="SIS_GlmS_GlmD_1"/>
    <property type="match status" value="1"/>
</dbReference>
<dbReference type="Proteomes" id="UP000434241">
    <property type="component" value="Unassembled WGS sequence"/>
</dbReference>
<organism evidence="3 4">
    <name type="scientific">Holdemanella porci</name>
    <dbReference type="NCBI Taxonomy" id="2652276"/>
    <lineage>
        <taxon>Bacteria</taxon>
        <taxon>Bacillati</taxon>
        <taxon>Bacillota</taxon>
        <taxon>Erysipelotrichia</taxon>
        <taxon>Erysipelotrichales</taxon>
        <taxon>Erysipelotrichaceae</taxon>
        <taxon>Holdemanella</taxon>
    </lineage>
</organism>
<gene>
    <name evidence="3" type="ORF">FYJ55_05100</name>
</gene>
<dbReference type="PANTHER" id="PTHR10937">
    <property type="entry name" value="GLUCOSAMINE--FRUCTOSE-6-PHOSPHATE AMINOTRANSFERASE, ISOMERIZING"/>
    <property type="match status" value="1"/>
</dbReference>
<dbReference type="InterPro" id="IPR046348">
    <property type="entry name" value="SIS_dom_sf"/>
</dbReference>
<dbReference type="GO" id="GO:0006002">
    <property type="term" value="P:fructose 6-phosphate metabolic process"/>
    <property type="evidence" value="ECO:0007669"/>
    <property type="project" value="TreeGrafter"/>
</dbReference>
<reference evidence="3 4" key="1">
    <citation type="submission" date="2019-08" db="EMBL/GenBank/DDBJ databases">
        <title>In-depth cultivation of the pig gut microbiome towards novel bacterial diversity and tailored functional studies.</title>
        <authorList>
            <person name="Wylensek D."/>
            <person name="Hitch T.C.A."/>
            <person name="Clavel T."/>
        </authorList>
    </citation>
    <scope>NUCLEOTIDE SEQUENCE [LARGE SCALE GENOMIC DNA]</scope>
    <source>
        <strain evidence="3 4">LKV-472-APC-3</strain>
    </source>
</reference>
<dbReference type="GO" id="GO:0006047">
    <property type="term" value="P:UDP-N-acetylglucosamine metabolic process"/>
    <property type="evidence" value="ECO:0007669"/>
    <property type="project" value="TreeGrafter"/>
</dbReference>
<keyword evidence="4" id="KW-1185">Reference proteome</keyword>
<dbReference type="AlphaFoldDB" id="A0A6N7V1K5"/>
<evidence type="ECO:0000313" key="3">
    <source>
        <dbReference type="EMBL" id="MSS56285.1"/>
    </source>
</evidence>
<evidence type="ECO:0000256" key="1">
    <source>
        <dbReference type="ARBA" id="ARBA00022737"/>
    </source>
</evidence>
<accession>A0A6N7V1K5</accession>
<feature type="domain" description="SIS" evidence="2">
    <location>
        <begin position="224"/>
        <end position="357"/>
    </location>
</feature>
<dbReference type="GO" id="GO:0004360">
    <property type="term" value="F:glutamine-fructose-6-phosphate transaminase (isomerizing) activity"/>
    <property type="evidence" value="ECO:0007669"/>
    <property type="project" value="TreeGrafter"/>
</dbReference>
<keyword evidence="1" id="KW-0677">Repeat</keyword>
<dbReference type="InterPro" id="IPR001347">
    <property type="entry name" value="SIS_dom"/>
</dbReference>
<dbReference type="CDD" id="cd05009">
    <property type="entry name" value="SIS_GlmS_GlmD_2"/>
    <property type="match status" value="1"/>
</dbReference>
<dbReference type="PROSITE" id="PS51464">
    <property type="entry name" value="SIS"/>
    <property type="match status" value="2"/>
</dbReference>
<name>A0A6N7V1K5_9FIRM</name>
<evidence type="ECO:0000313" key="4">
    <source>
        <dbReference type="Proteomes" id="UP000434241"/>
    </source>
</evidence>
<comment type="caution">
    <text evidence="3">The sequence shown here is derived from an EMBL/GenBank/DDBJ whole genome shotgun (WGS) entry which is preliminary data.</text>
</comment>
<proteinExistence type="predicted"/>
<dbReference type="InterPro" id="IPR035466">
    <property type="entry name" value="GlmS/AgaS_SIS"/>
</dbReference>
<dbReference type="GO" id="GO:0006487">
    <property type="term" value="P:protein N-linked glycosylation"/>
    <property type="evidence" value="ECO:0007669"/>
    <property type="project" value="TreeGrafter"/>
</dbReference>
<dbReference type="Pfam" id="PF01380">
    <property type="entry name" value="SIS"/>
    <property type="match status" value="2"/>
</dbReference>
<dbReference type="InterPro" id="IPR035490">
    <property type="entry name" value="GlmS/FrlB_SIS"/>
</dbReference>
<sequence>MTFQKNFKEDSIMAEPTVLGYIKEQPERLKYVFENKDVFVKPFVDVFTKNNIKKVIFFGSGTSYNVSILGTYYFKHLVGIDAEYQYPTVFKNYEKADWSGLLKKDEILYVGISQSGTSISTCEVMKFAQQEGYHTLAITGNLNSEITKYVDTKVHLLVGDELTPPETKGYTTSVISVYLWAVECAHVTGKMSDAEYEKALDETKKLVDQFQTVVDESEAWYDRNRTTIVNSDRLYFLGYGIDFATAIEAQLKVGEMLRLPALGYEIEEYSHGPTMAISKKQTICIIGSDEGEFEHSVDFSKSFKKYTDRVHFITCKDLGNDPRDCVFSVKTNKYLAPLMFTVPFQFVAAKGAKDIGIDTAINPFDENLAHYKD</sequence>
<feature type="domain" description="SIS" evidence="2">
    <location>
        <begin position="43"/>
        <end position="190"/>
    </location>
</feature>
<dbReference type="Gene3D" id="3.40.50.10490">
    <property type="entry name" value="Glucose-6-phosphate isomerase like protein, domain 1"/>
    <property type="match status" value="2"/>
</dbReference>
<dbReference type="GO" id="GO:0097367">
    <property type="term" value="F:carbohydrate derivative binding"/>
    <property type="evidence" value="ECO:0007669"/>
    <property type="project" value="InterPro"/>
</dbReference>